<dbReference type="Proteomes" id="UP000271098">
    <property type="component" value="Unassembled WGS sequence"/>
</dbReference>
<name>A0A183EBN0_9BILA</name>
<dbReference type="Pfam" id="PF23674">
    <property type="entry name" value="RYYR-CCHC"/>
    <property type="match status" value="1"/>
</dbReference>
<reference evidence="4" key="1">
    <citation type="submission" date="2016-06" db="UniProtKB">
        <authorList>
            <consortium name="WormBaseParasite"/>
        </authorList>
    </citation>
    <scope>IDENTIFICATION</scope>
</reference>
<evidence type="ECO:0000259" key="1">
    <source>
        <dbReference type="Pfam" id="PF23674"/>
    </source>
</evidence>
<organism evidence="4">
    <name type="scientific">Gongylonema pulchrum</name>
    <dbReference type="NCBI Taxonomy" id="637853"/>
    <lineage>
        <taxon>Eukaryota</taxon>
        <taxon>Metazoa</taxon>
        <taxon>Ecdysozoa</taxon>
        <taxon>Nematoda</taxon>
        <taxon>Chromadorea</taxon>
        <taxon>Rhabditida</taxon>
        <taxon>Spirurina</taxon>
        <taxon>Spiruromorpha</taxon>
        <taxon>Spiruroidea</taxon>
        <taxon>Gongylonematidae</taxon>
        <taxon>Gongylonema</taxon>
    </lineage>
</organism>
<sequence>MAQASASGENGSCHEKNVLALNNDRAVDRRQSDSIDDYGGKSVRCSAATVGGGGVAAADSLEAARAAWTPPVFRKYRPPGNVEWHNPQVRDVLREYKNQKITSRRAIDLIKNITGSVVSTTTVRAKSRILDELDAQYMENGNNSRCSSVACGSEDDNNNHSFVKNGQDKHLSSTMEESLIPYLNTPFLTPPSAPYYVSFSRRFKQTSLTVPLNPEEVRIYRHASHSKSGRTIHFRCSRCDTLHQTYKSG</sequence>
<reference evidence="2 3" key="2">
    <citation type="submission" date="2018-11" db="EMBL/GenBank/DDBJ databases">
        <authorList>
            <consortium name="Pathogen Informatics"/>
        </authorList>
    </citation>
    <scope>NUCLEOTIDE SEQUENCE [LARGE SCALE GENOMIC DNA]</scope>
</reference>
<keyword evidence="3" id="KW-1185">Reference proteome</keyword>
<proteinExistence type="predicted"/>
<evidence type="ECO:0000313" key="4">
    <source>
        <dbReference type="WBParaSite" id="GPUH_0001839601-mRNA-1"/>
    </source>
</evidence>
<protein>
    <submittedName>
        <fullName evidence="4">Paired domain-containing protein</fullName>
    </submittedName>
</protein>
<accession>A0A183EBN0</accession>
<gene>
    <name evidence="2" type="ORF">GPUH_LOCUS18371</name>
</gene>
<evidence type="ECO:0000313" key="3">
    <source>
        <dbReference type="Proteomes" id="UP000271098"/>
    </source>
</evidence>
<feature type="domain" description="RYYR-CCHC" evidence="1">
    <location>
        <begin position="196"/>
        <end position="247"/>
    </location>
</feature>
<dbReference type="WBParaSite" id="GPUH_0001839601-mRNA-1">
    <property type="protein sequence ID" value="GPUH_0001839601-mRNA-1"/>
    <property type="gene ID" value="GPUH_0001839601"/>
</dbReference>
<dbReference type="EMBL" id="UYRT01086642">
    <property type="protein sequence ID" value="VDN31597.1"/>
    <property type="molecule type" value="Genomic_DNA"/>
</dbReference>
<dbReference type="InterPro" id="IPR057001">
    <property type="entry name" value="RYYR-CCHC"/>
</dbReference>
<evidence type="ECO:0000313" key="2">
    <source>
        <dbReference type="EMBL" id="VDN31597.1"/>
    </source>
</evidence>
<dbReference type="AlphaFoldDB" id="A0A183EBN0"/>
<dbReference type="OrthoDB" id="5824112at2759"/>